<dbReference type="RefSeq" id="WP_127612565.1">
    <property type="nucleotide sequence ID" value="NZ_RXOL01000003.1"/>
</dbReference>
<dbReference type="EMBL" id="RXOL01000003">
    <property type="protein sequence ID" value="RVQ67055.1"/>
    <property type="molecule type" value="Genomic_DNA"/>
</dbReference>
<dbReference type="GO" id="GO:0000271">
    <property type="term" value="P:polysaccharide biosynthetic process"/>
    <property type="evidence" value="ECO:0007669"/>
    <property type="project" value="InterPro"/>
</dbReference>
<dbReference type="Proteomes" id="UP000283003">
    <property type="component" value="Unassembled WGS sequence"/>
</dbReference>
<comment type="subcellular location">
    <subcellularLocation>
        <location evidence="1">Membrane</location>
        <topology evidence="1">Multi-pass membrane protein</topology>
    </subcellularLocation>
</comment>
<feature type="transmembrane region" description="Helical" evidence="5">
    <location>
        <begin position="107"/>
        <end position="123"/>
    </location>
</feature>
<feature type="domain" description="GtrA/DPMS transmembrane" evidence="6">
    <location>
        <begin position="13"/>
        <end position="129"/>
    </location>
</feature>
<feature type="transmembrane region" description="Helical" evidence="5">
    <location>
        <begin position="78"/>
        <end position="101"/>
    </location>
</feature>
<gene>
    <name evidence="7" type="ORF">EKN06_08975</name>
</gene>
<evidence type="ECO:0000256" key="1">
    <source>
        <dbReference type="ARBA" id="ARBA00004141"/>
    </source>
</evidence>
<name>A0A437GXC8_9SPHN</name>
<dbReference type="Pfam" id="PF04138">
    <property type="entry name" value="GtrA_DPMS_TM"/>
    <property type="match status" value="1"/>
</dbReference>
<keyword evidence="3 5" id="KW-1133">Transmembrane helix</keyword>
<evidence type="ECO:0000313" key="8">
    <source>
        <dbReference type="Proteomes" id="UP000283003"/>
    </source>
</evidence>
<evidence type="ECO:0000256" key="2">
    <source>
        <dbReference type="ARBA" id="ARBA00022692"/>
    </source>
</evidence>
<dbReference type="AlphaFoldDB" id="A0A437GXC8"/>
<dbReference type="OrthoDB" id="7427719at2"/>
<accession>A0A437GXC8</accession>
<evidence type="ECO:0000259" key="6">
    <source>
        <dbReference type="Pfam" id="PF04138"/>
    </source>
</evidence>
<evidence type="ECO:0000256" key="3">
    <source>
        <dbReference type="ARBA" id="ARBA00022989"/>
    </source>
</evidence>
<organism evidence="7 8">
    <name type="scientific">Croceicoccus ponticola</name>
    <dbReference type="NCBI Taxonomy" id="2217664"/>
    <lineage>
        <taxon>Bacteria</taxon>
        <taxon>Pseudomonadati</taxon>
        <taxon>Pseudomonadota</taxon>
        <taxon>Alphaproteobacteria</taxon>
        <taxon>Sphingomonadales</taxon>
        <taxon>Erythrobacteraceae</taxon>
        <taxon>Croceicoccus</taxon>
    </lineage>
</organism>
<evidence type="ECO:0000256" key="4">
    <source>
        <dbReference type="ARBA" id="ARBA00023136"/>
    </source>
</evidence>
<comment type="caution">
    <text evidence="7">The sequence shown here is derived from an EMBL/GenBank/DDBJ whole genome shotgun (WGS) entry which is preliminary data.</text>
</comment>
<keyword evidence="8" id="KW-1185">Reference proteome</keyword>
<keyword evidence="2 5" id="KW-0812">Transmembrane</keyword>
<feature type="transmembrane region" description="Helical" evidence="5">
    <location>
        <begin position="12"/>
        <end position="34"/>
    </location>
</feature>
<feature type="transmembrane region" description="Helical" evidence="5">
    <location>
        <begin position="40"/>
        <end position="57"/>
    </location>
</feature>
<reference evidence="7 8" key="1">
    <citation type="submission" date="2018-12" db="EMBL/GenBank/DDBJ databases">
        <title>Croceicoccus ponticola sp. nov., a lipolytic bacterium isolated from seawater.</title>
        <authorList>
            <person name="Yoon J.-H."/>
        </authorList>
    </citation>
    <scope>NUCLEOTIDE SEQUENCE [LARGE SCALE GENOMIC DNA]</scope>
    <source>
        <strain evidence="7 8">GM-16</strain>
    </source>
</reference>
<evidence type="ECO:0000256" key="5">
    <source>
        <dbReference type="SAM" id="Phobius"/>
    </source>
</evidence>
<proteinExistence type="predicted"/>
<dbReference type="InterPro" id="IPR007267">
    <property type="entry name" value="GtrA_DPMS_TM"/>
</dbReference>
<keyword evidence="4 5" id="KW-0472">Membrane</keyword>
<dbReference type="GO" id="GO:0016020">
    <property type="term" value="C:membrane"/>
    <property type="evidence" value="ECO:0007669"/>
    <property type="project" value="UniProtKB-SubCell"/>
</dbReference>
<sequence>MIEAAPLRRFVAYGFASVAALGIDVATFLALMAMGLTAPIAAVGGYGLGIFAHWFASSRFVFAGRVAETGRHRAAQQGLFVASALVGMAITWGVVASATAVGLDPRLAKLGAIGASFVATFVLRCRFVFNERMAEASVEA</sequence>
<evidence type="ECO:0000313" key="7">
    <source>
        <dbReference type="EMBL" id="RVQ67055.1"/>
    </source>
</evidence>
<protein>
    <submittedName>
        <fullName evidence="7">GtrA family protein</fullName>
    </submittedName>
</protein>